<dbReference type="GO" id="GO:2000010">
    <property type="term" value="P:positive regulation of protein localization to cell surface"/>
    <property type="evidence" value="ECO:0007669"/>
    <property type="project" value="TreeGrafter"/>
</dbReference>
<evidence type="ECO:0000256" key="11">
    <source>
        <dbReference type="ARBA" id="ARBA00023329"/>
    </source>
</evidence>
<dbReference type="AlphaFoldDB" id="A0A6P4J5T0"/>
<gene>
    <name evidence="15" type="primary">LOC108079851</name>
</gene>
<keyword evidence="7 13" id="KW-1133">Transmembrane helix</keyword>
<dbReference type="RefSeq" id="XP_017029848.1">
    <property type="nucleotide sequence ID" value="XM_017174359.3"/>
</dbReference>
<evidence type="ECO:0000313" key="15">
    <source>
        <dbReference type="RefSeq" id="XP_017029848.1"/>
    </source>
</evidence>
<dbReference type="GO" id="GO:0005789">
    <property type="term" value="C:endoplasmic reticulum membrane"/>
    <property type="evidence" value="ECO:0007669"/>
    <property type="project" value="UniProtKB-SubCell"/>
</dbReference>
<keyword evidence="8 13" id="KW-0472">Membrane</keyword>
<dbReference type="PANTHER" id="PTHR13163:SF0">
    <property type="entry name" value="NOVEL ACETYLCHOLINE RECEPTOR CHAPERONE"/>
    <property type="match status" value="1"/>
</dbReference>
<reference evidence="15" key="1">
    <citation type="submission" date="2025-08" db="UniProtKB">
        <authorList>
            <consortium name="RefSeq"/>
        </authorList>
    </citation>
    <scope>IDENTIFICATION</scope>
    <source>
        <strain evidence="15">14028-0561.14</strain>
        <tissue evidence="15">Whole fly</tissue>
    </source>
</reference>
<keyword evidence="11" id="KW-0968">Cytoplasmic vesicle</keyword>
<evidence type="ECO:0000313" key="14">
    <source>
        <dbReference type="Proteomes" id="UP001652661"/>
    </source>
</evidence>
<proteinExistence type="inferred from homology"/>
<dbReference type="GeneID" id="108079851"/>
<keyword evidence="14" id="KW-1185">Reference proteome</keyword>
<protein>
    <recommendedName>
        <fullName evidence="12">Novel acetylcholine receptor chaperone</fullName>
    </recommendedName>
</protein>
<feature type="transmembrane region" description="Helical" evidence="13">
    <location>
        <begin position="9"/>
        <end position="28"/>
    </location>
</feature>
<evidence type="ECO:0000256" key="10">
    <source>
        <dbReference type="ARBA" id="ARBA00023186"/>
    </source>
</evidence>
<evidence type="ECO:0000256" key="5">
    <source>
        <dbReference type="ARBA" id="ARBA00022692"/>
    </source>
</evidence>
<dbReference type="PANTHER" id="PTHR13163">
    <property type="entry name" value="SPINAL CORD EXPRESSION PROTEIN 4"/>
    <property type="match status" value="1"/>
</dbReference>
<comment type="similarity">
    <text evidence="4">Belongs to the DoxX family.</text>
</comment>
<feature type="transmembrane region" description="Helical" evidence="13">
    <location>
        <begin position="123"/>
        <end position="140"/>
    </location>
</feature>
<dbReference type="GO" id="GO:0031410">
    <property type="term" value="C:cytoplasmic vesicle"/>
    <property type="evidence" value="ECO:0007669"/>
    <property type="project" value="UniProtKB-SubCell"/>
</dbReference>
<dbReference type="OrthoDB" id="432685at2759"/>
<evidence type="ECO:0000256" key="8">
    <source>
        <dbReference type="ARBA" id="ARBA00023136"/>
    </source>
</evidence>
<evidence type="ECO:0000256" key="13">
    <source>
        <dbReference type="SAM" id="Phobius"/>
    </source>
</evidence>
<feature type="transmembrane region" description="Helical" evidence="13">
    <location>
        <begin position="67"/>
        <end position="86"/>
    </location>
</feature>
<dbReference type="GO" id="GO:0005778">
    <property type="term" value="C:peroxisomal membrane"/>
    <property type="evidence" value="ECO:0007669"/>
    <property type="project" value="UniProtKB-SubCell"/>
</dbReference>
<keyword evidence="10" id="KW-0143">Chaperone</keyword>
<evidence type="ECO:0000256" key="6">
    <source>
        <dbReference type="ARBA" id="ARBA00022824"/>
    </source>
</evidence>
<evidence type="ECO:0000256" key="7">
    <source>
        <dbReference type="ARBA" id="ARBA00022989"/>
    </source>
</evidence>
<keyword evidence="15" id="KW-0675">Receptor</keyword>
<evidence type="ECO:0000256" key="3">
    <source>
        <dbReference type="ARBA" id="ARBA00004585"/>
    </source>
</evidence>
<evidence type="ECO:0000256" key="12">
    <source>
        <dbReference type="ARBA" id="ARBA00024424"/>
    </source>
</evidence>
<name>A0A6P4J5T0_DROKI</name>
<feature type="transmembrane region" description="Helical" evidence="13">
    <location>
        <begin position="93"/>
        <end position="111"/>
    </location>
</feature>
<dbReference type="InterPro" id="IPR040399">
    <property type="entry name" value="TMEM35A/B"/>
</dbReference>
<evidence type="ECO:0000256" key="2">
    <source>
        <dbReference type="ARBA" id="ARBA00004541"/>
    </source>
</evidence>
<evidence type="ECO:0000256" key="9">
    <source>
        <dbReference type="ARBA" id="ARBA00023140"/>
    </source>
</evidence>
<keyword evidence="5 13" id="KW-0812">Transmembrane</keyword>
<evidence type="ECO:0000256" key="4">
    <source>
        <dbReference type="ARBA" id="ARBA00006679"/>
    </source>
</evidence>
<evidence type="ECO:0000256" key="1">
    <source>
        <dbReference type="ARBA" id="ARBA00004477"/>
    </source>
</evidence>
<keyword evidence="9" id="KW-0576">Peroxisome</keyword>
<accession>A0A6P4J5T0</accession>
<organism evidence="14 15">
    <name type="scientific">Drosophila kikkawai</name>
    <name type="common">Fruit fly</name>
    <dbReference type="NCBI Taxonomy" id="30033"/>
    <lineage>
        <taxon>Eukaryota</taxon>
        <taxon>Metazoa</taxon>
        <taxon>Ecdysozoa</taxon>
        <taxon>Arthropoda</taxon>
        <taxon>Hexapoda</taxon>
        <taxon>Insecta</taxon>
        <taxon>Pterygota</taxon>
        <taxon>Neoptera</taxon>
        <taxon>Endopterygota</taxon>
        <taxon>Diptera</taxon>
        <taxon>Brachycera</taxon>
        <taxon>Muscomorpha</taxon>
        <taxon>Ephydroidea</taxon>
        <taxon>Drosophilidae</taxon>
        <taxon>Drosophila</taxon>
        <taxon>Sophophora</taxon>
    </lineage>
</organism>
<dbReference type="Proteomes" id="UP001652661">
    <property type="component" value="Chromosome 3L"/>
</dbReference>
<keyword evidence="6" id="KW-0256">Endoplasmic reticulum</keyword>
<dbReference type="GO" id="GO:0051131">
    <property type="term" value="P:chaperone-mediated protein complex assembly"/>
    <property type="evidence" value="ECO:0007669"/>
    <property type="project" value="TreeGrafter"/>
</dbReference>
<dbReference type="InterPro" id="IPR032808">
    <property type="entry name" value="DoxX"/>
</dbReference>
<comment type="subcellular location">
    <subcellularLocation>
        <location evidence="2">Cytoplasmic vesicle</location>
    </subcellularLocation>
    <subcellularLocation>
        <location evidence="1">Endoplasmic reticulum membrane</location>
        <topology evidence="1">Multi-pass membrane protein</topology>
    </subcellularLocation>
    <subcellularLocation>
        <location evidence="3">Peroxisome membrane</location>
        <topology evidence="3">Multi-pass membrane protein</topology>
    </subcellularLocation>
</comment>
<dbReference type="Pfam" id="PF13564">
    <property type="entry name" value="DoxX_2"/>
    <property type="match status" value="1"/>
</dbReference>
<sequence length="161" mass="17955">MPAPASNTIVLKSLSVLLGLFFIFVGTLKLTPHISKDLYKDLRTEYVKYAKVFPLTALFGVKIPSKWYRRTVGILEIVCGLAMALIPYHKVKNAANVTLLVLMLLGIYQHWMVSDPFERSGPALVFTFMLGGRLVVWYQTARLQDEAAAATQPPTNGVKQD</sequence>